<dbReference type="InterPro" id="IPR036259">
    <property type="entry name" value="MFS_trans_sf"/>
</dbReference>
<keyword evidence="4" id="KW-1133">Transmembrane helix</keyword>
<dbReference type="GO" id="GO:0022857">
    <property type="term" value="F:transmembrane transporter activity"/>
    <property type="evidence" value="ECO:0007669"/>
    <property type="project" value="InterPro"/>
</dbReference>
<evidence type="ECO:0000256" key="2">
    <source>
        <dbReference type="ARBA" id="ARBA00006727"/>
    </source>
</evidence>
<dbReference type="Gene3D" id="1.20.1250.20">
    <property type="entry name" value="MFS general substrate transporter like domains"/>
    <property type="match status" value="1"/>
</dbReference>
<dbReference type="GO" id="GO:0016020">
    <property type="term" value="C:membrane"/>
    <property type="evidence" value="ECO:0007669"/>
    <property type="project" value="UniProtKB-SubCell"/>
</dbReference>
<keyword evidence="6" id="KW-1185">Reference proteome</keyword>
<dbReference type="SUPFAM" id="SSF103473">
    <property type="entry name" value="MFS general substrate transporter"/>
    <property type="match status" value="1"/>
</dbReference>
<feature type="transmembrane region" description="Helical" evidence="4">
    <location>
        <begin position="117"/>
        <end position="137"/>
    </location>
</feature>
<dbReference type="AlphaFoldDB" id="A0A8K0QUJ2"/>
<feature type="transmembrane region" description="Helical" evidence="4">
    <location>
        <begin position="169"/>
        <end position="192"/>
    </location>
</feature>
<feature type="compositionally biased region" description="Basic and acidic residues" evidence="3">
    <location>
        <begin position="7"/>
        <end position="21"/>
    </location>
</feature>
<proteinExistence type="inferred from homology"/>
<dbReference type="Proteomes" id="UP000813461">
    <property type="component" value="Unassembled WGS sequence"/>
</dbReference>
<feature type="transmembrane region" description="Helical" evidence="4">
    <location>
        <begin position="77"/>
        <end position="97"/>
    </location>
</feature>
<evidence type="ECO:0000256" key="4">
    <source>
        <dbReference type="SAM" id="Phobius"/>
    </source>
</evidence>
<accession>A0A8K0QUJ2</accession>
<dbReference type="InterPro" id="IPR050327">
    <property type="entry name" value="Proton-linked_MCT"/>
</dbReference>
<reference evidence="5" key="1">
    <citation type="journal article" date="2021" name="Nat. Commun.">
        <title>Genetic determinants of endophytism in the Arabidopsis root mycobiome.</title>
        <authorList>
            <person name="Mesny F."/>
            <person name="Miyauchi S."/>
            <person name="Thiergart T."/>
            <person name="Pickel B."/>
            <person name="Atanasova L."/>
            <person name="Karlsson M."/>
            <person name="Huettel B."/>
            <person name="Barry K.W."/>
            <person name="Haridas S."/>
            <person name="Chen C."/>
            <person name="Bauer D."/>
            <person name="Andreopoulos W."/>
            <person name="Pangilinan J."/>
            <person name="LaButti K."/>
            <person name="Riley R."/>
            <person name="Lipzen A."/>
            <person name="Clum A."/>
            <person name="Drula E."/>
            <person name="Henrissat B."/>
            <person name="Kohler A."/>
            <person name="Grigoriev I.V."/>
            <person name="Martin F.M."/>
            <person name="Hacquard S."/>
        </authorList>
    </citation>
    <scope>NUCLEOTIDE SEQUENCE</scope>
    <source>
        <strain evidence="5">MPI-SDFR-AT-0120</strain>
    </source>
</reference>
<feature type="transmembrane region" description="Helical" evidence="4">
    <location>
        <begin position="144"/>
        <end position="163"/>
    </location>
</feature>
<feature type="transmembrane region" description="Helical" evidence="4">
    <location>
        <begin position="236"/>
        <end position="256"/>
    </location>
</feature>
<feature type="transmembrane region" description="Helical" evidence="4">
    <location>
        <begin position="344"/>
        <end position="364"/>
    </location>
</feature>
<evidence type="ECO:0000313" key="6">
    <source>
        <dbReference type="Proteomes" id="UP000813461"/>
    </source>
</evidence>
<feature type="transmembrane region" description="Helical" evidence="4">
    <location>
        <begin position="312"/>
        <end position="332"/>
    </location>
</feature>
<keyword evidence="4" id="KW-0812">Transmembrane</keyword>
<organism evidence="5 6">
    <name type="scientific">Paraphoma chrysanthemicola</name>
    <dbReference type="NCBI Taxonomy" id="798071"/>
    <lineage>
        <taxon>Eukaryota</taxon>
        <taxon>Fungi</taxon>
        <taxon>Dikarya</taxon>
        <taxon>Ascomycota</taxon>
        <taxon>Pezizomycotina</taxon>
        <taxon>Dothideomycetes</taxon>
        <taxon>Pleosporomycetidae</taxon>
        <taxon>Pleosporales</taxon>
        <taxon>Pleosporineae</taxon>
        <taxon>Phaeosphaeriaceae</taxon>
        <taxon>Paraphoma</taxon>
    </lineage>
</organism>
<dbReference type="OrthoDB" id="6499973at2759"/>
<feature type="transmembrane region" description="Helical" evidence="4">
    <location>
        <begin position="406"/>
        <end position="427"/>
    </location>
</feature>
<keyword evidence="4" id="KW-0472">Membrane</keyword>
<dbReference type="Pfam" id="PF07690">
    <property type="entry name" value="MFS_1"/>
    <property type="match status" value="1"/>
</dbReference>
<dbReference type="PANTHER" id="PTHR11360">
    <property type="entry name" value="MONOCARBOXYLATE TRANSPORTER"/>
    <property type="match status" value="1"/>
</dbReference>
<evidence type="ECO:0000256" key="1">
    <source>
        <dbReference type="ARBA" id="ARBA00004141"/>
    </source>
</evidence>
<dbReference type="PANTHER" id="PTHR11360:SF130">
    <property type="entry name" value="MAJOR FACILITATOR SUPERFAMILY (MFS) PROFILE DOMAIN-CONTAINING PROTEIN-RELATED"/>
    <property type="match status" value="1"/>
</dbReference>
<feature type="transmembrane region" description="Helical" evidence="4">
    <location>
        <begin position="204"/>
        <end position="224"/>
    </location>
</feature>
<feature type="transmembrane region" description="Helical" evidence="4">
    <location>
        <begin position="370"/>
        <end position="394"/>
    </location>
</feature>
<comment type="similarity">
    <text evidence="2">Belongs to the major facilitator superfamily. Monocarboxylate porter (TC 2.A.1.13) family.</text>
</comment>
<comment type="caution">
    <text evidence="5">The sequence shown here is derived from an EMBL/GenBank/DDBJ whole genome shotgun (WGS) entry which is preliminary data.</text>
</comment>
<evidence type="ECO:0000313" key="5">
    <source>
        <dbReference type="EMBL" id="KAH7069430.1"/>
    </source>
</evidence>
<dbReference type="InterPro" id="IPR011701">
    <property type="entry name" value="MFS"/>
</dbReference>
<feature type="region of interest" description="Disordered" evidence="3">
    <location>
        <begin position="1"/>
        <end position="51"/>
    </location>
</feature>
<dbReference type="EMBL" id="JAGMVJ010000029">
    <property type="protein sequence ID" value="KAH7069430.1"/>
    <property type="molecule type" value="Genomic_DNA"/>
</dbReference>
<sequence>MMNSLESSHEVDDIEVGEKSDTSTNHDNNNTPHHHEGGTQHHLSRTKSRPSVALARIASRITTRSIRDPGPPPDGGILAWTQIFCAWLAIMNTWGFVNSFGAFQPYYETILPEPASTISWIGSVQACLLFSLGTLSGRALDRGWFRPTVAIGIAIQILGMFALSAAKTYWQFLLTQGFCTGIGGGIFFVPIMGLCSTYFSAHRGMALGIVTSGNSFGGIIYPLVVRQLLDKVGFGWTVRVLGFINVACLLVVIAFMKPRLPPRKTGPLIDYEAFKDAPYCLHVLGVCFLMPPVYCVFYYIASFARDTLDMPYTTSLNLVIILNGVGIPARVLPGYVADRFIGVLNVLVLSLIGNIIILWSWLAVDSIPAYYAWTVLYGLFGASFQSLFPTTIAAYSTDITKTGTRLGMAFTVIGFSALVGGPISGALLQATDGDYTVPIAWASSSTVVGTMLCVTARCVKFGWKVWIRC</sequence>
<comment type="subcellular location">
    <subcellularLocation>
        <location evidence="1">Membrane</location>
        <topology evidence="1">Multi-pass membrane protein</topology>
    </subcellularLocation>
</comment>
<feature type="compositionally biased region" description="Low complexity" evidence="3">
    <location>
        <begin position="22"/>
        <end position="31"/>
    </location>
</feature>
<feature type="transmembrane region" description="Helical" evidence="4">
    <location>
        <begin position="277"/>
        <end position="300"/>
    </location>
</feature>
<name>A0A8K0QUJ2_9PLEO</name>
<feature type="transmembrane region" description="Helical" evidence="4">
    <location>
        <begin position="439"/>
        <end position="459"/>
    </location>
</feature>
<gene>
    <name evidence="5" type="ORF">FB567DRAFT_224140</name>
</gene>
<protein>
    <submittedName>
        <fullName evidence="5">Major facilitator superfamily domain-containing protein</fullName>
    </submittedName>
</protein>
<evidence type="ECO:0000256" key="3">
    <source>
        <dbReference type="SAM" id="MobiDB-lite"/>
    </source>
</evidence>